<dbReference type="Proteomes" id="UP000076603">
    <property type="component" value="Unassembled WGS sequence"/>
</dbReference>
<dbReference type="AlphaFoldDB" id="A0A161YFY4"/>
<organism evidence="1 2">
    <name type="scientific">Clostridium magnum DSM 2767</name>
    <dbReference type="NCBI Taxonomy" id="1121326"/>
    <lineage>
        <taxon>Bacteria</taxon>
        <taxon>Bacillati</taxon>
        <taxon>Bacillota</taxon>
        <taxon>Clostridia</taxon>
        <taxon>Eubacteriales</taxon>
        <taxon>Clostridiaceae</taxon>
        <taxon>Clostridium</taxon>
    </lineage>
</organism>
<dbReference type="PANTHER" id="PTHR31891">
    <property type="entry name" value="FORMAMIDASE C869.04-RELATED"/>
    <property type="match status" value="1"/>
</dbReference>
<dbReference type="Pfam" id="PF03069">
    <property type="entry name" value="FmdA_AmdA"/>
    <property type="match status" value="2"/>
</dbReference>
<gene>
    <name evidence="1" type="primary">fmdA</name>
    <name evidence="1" type="ORF">CLMAG_57200</name>
</gene>
<evidence type="ECO:0000313" key="1">
    <source>
        <dbReference type="EMBL" id="KZL89022.1"/>
    </source>
</evidence>
<dbReference type="InterPro" id="IPR004304">
    <property type="entry name" value="FmdA_AmdA"/>
</dbReference>
<dbReference type="OrthoDB" id="9811740at2"/>
<accession>A0A161YFY4</accession>
<sequence length="300" mass="32428">MLHKVGNENVIYKFSKKNHSVLSVNSGDEVEFETLDCFAGQIKEDNYEIEGLDWDRINPATGPVYVNGAEKGDALKVTIIKIEVKGTAVIATGKDMGVLQSEFGKSYVKVAKIEEDRLIFNKAVKIPIKPMIGVIGVAPESGEISCGAPDSHGGNMDNNMINEGAMIYFPVATEGALFALGDVHAVMGDGEIGVTGAEVSAKVTVKLEVVKGLKIGNPMLENDEYLSTIAASEDLDEAVEISISDMFYILRGKTEIKDEEVVMLFSLVGKTEICQIVDPKKTARFVMPKSMLKSIGYLGL</sequence>
<dbReference type="PANTHER" id="PTHR31891:SF1">
    <property type="entry name" value="FORMAMIDASE C869.04-RELATED"/>
    <property type="match status" value="1"/>
</dbReference>
<evidence type="ECO:0000313" key="2">
    <source>
        <dbReference type="Proteomes" id="UP000076603"/>
    </source>
</evidence>
<dbReference type="EC" id="3.5.1.49" evidence="1"/>
<keyword evidence="2" id="KW-1185">Reference proteome</keyword>
<dbReference type="Gene3D" id="2.40.10.120">
    <property type="match status" value="1"/>
</dbReference>
<protein>
    <submittedName>
        <fullName evidence="1">Formamidase</fullName>
        <ecNumber evidence="1">3.5.1.49</ecNumber>
    </submittedName>
</protein>
<name>A0A161YFY4_9CLOT</name>
<dbReference type="GO" id="GO:0004328">
    <property type="term" value="F:formamidase activity"/>
    <property type="evidence" value="ECO:0007669"/>
    <property type="project" value="UniProtKB-EC"/>
</dbReference>
<dbReference type="SUPFAM" id="SSF141130">
    <property type="entry name" value="Acetamidase/Formamidase-like"/>
    <property type="match status" value="1"/>
</dbReference>
<dbReference type="STRING" id="1121326.CLMAG_57200"/>
<dbReference type="RefSeq" id="WP_066630273.1">
    <property type="nucleotide sequence ID" value="NZ_FQXL01000020.1"/>
</dbReference>
<dbReference type="Gene3D" id="2.60.120.580">
    <property type="entry name" value="Acetamidase/Formamidase-like domains"/>
    <property type="match status" value="1"/>
</dbReference>
<comment type="caution">
    <text evidence="1">The sequence shown here is derived from an EMBL/GenBank/DDBJ whole genome shotgun (WGS) entry which is preliminary data.</text>
</comment>
<dbReference type="Gene3D" id="3.10.28.20">
    <property type="entry name" value="Acetamidase/Formamidase-like domains"/>
    <property type="match status" value="1"/>
</dbReference>
<proteinExistence type="predicted"/>
<reference evidence="1 2" key="1">
    <citation type="submission" date="2016-04" db="EMBL/GenBank/DDBJ databases">
        <title>Genome sequence of Clostridium magnum DSM 2767.</title>
        <authorList>
            <person name="Poehlein A."/>
            <person name="Uhlig R."/>
            <person name="Fischer R."/>
            <person name="Bahl H."/>
            <person name="Daniel R."/>
        </authorList>
    </citation>
    <scope>NUCLEOTIDE SEQUENCE [LARGE SCALE GENOMIC DNA]</scope>
    <source>
        <strain evidence="1 2">DSM 2767</strain>
    </source>
</reference>
<dbReference type="PATRIC" id="fig|1121326.3.peg.5778"/>
<dbReference type="EMBL" id="LWAE01000012">
    <property type="protein sequence ID" value="KZL89022.1"/>
    <property type="molecule type" value="Genomic_DNA"/>
</dbReference>
<keyword evidence="1" id="KW-0378">Hydrolase</keyword>